<name>A0A1E3SMU5_MYCIE</name>
<evidence type="ECO:0000313" key="2">
    <source>
        <dbReference type="EMBL" id="ORB02765.1"/>
    </source>
</evidence>
<dbReference type="STRING" id="28445.BHQ20_02660"/>
<keyword evidence="3" id="KW-1185">Reference proteome</keyword>
<organism evidence="2 3">
    <name type="scientific">Mycobacterium intermedium</name>
    <dbReference type="NCBI Taxonomy" id="28445"/>
    <lineage>
        <taxon>Bacteria</taxon>
        <taxon>Bacillati</taxon>
        <taxon>Actinomycetota</taxon>
        <taxon>Actinomycetes</taxon>
        <taxon>Mycobacteriales</taxon>
        <taxon>Mycobacteriaceae</taxon>
        <taxon>Mycobacterium</taxon>
        <taxon>Mycobacterium simiae complex</taxon>
    </lineage>
</organism>
<dbReference type="EMBL" id="MVHT01000043">
    <property type="protein sequence ID" value="ORB02765.1"/>
    <property type="molecule type" value="Genomic_DNA"/>
</dbReference>
<dbReference type="PANTHER" id="PTHR30188:SF4">
    <property type="entry name" value="PROTEIN TRIGALACTOSYLDIACYLGLYCEROL 1, CHLOROPLASTIC"/>
    <property type="match status" value="1"/>
</dbReference>
<keyword evidence="1" id="KW-1133">Transmembrane helix</keyword>
<keyword evidence="1" id="KW-0812">Transmembrane</keyword>
<feature type="transmembrane region" description="Helical" evidence="1">
    <location>
        <begin position="82"/>
        <end position="101"/>
    </location>
</feature>
<protein>
    <submittedName>
        <fullName evidence="2">ABC transporter</fullName>
    </submittedName>
</protein>
<dbReference type="GO" id="GO:0005548">
    <property type="term" value="F:phospholipid transporter activity"/>
    <property type="evidence" value="ECO:0007669"/>
    <property type="project" value="TreeGrafter"/>
</dbReference>
<proteinExistence type="predicted"/>
<feature type="transmembrane region" description="Helical" evidence="1">
    <location>
        <begin position="121"/>
        <end position="140"/>
    </location>
</feature>
<dbReference type="GO" id="GO:0043190">
    <property type="term" value="C:ATP-binding cassette (ABC) transporter complex"/>
    <property type="evidence" value="ECO:0007669"/>
    <property type="project" value="InterPro"/>
</dbReference>
<dbReference type="InterPro" id="IPR030802">
    <property type="entry name" value="Permease_MalE"/>
</dbReference>
<accession>A0A1E3SMU5</accession>
<keyword evidence="1" id="KW-0472">Membrane</keyword>
<dbReference type="PANTHER" id="PTHR30188">
    <property type="entry name" value="ABC TRANSPORTER PERMEASE PROTEIN-RELATED"/>
    <property type="match status" value="1"/>
</dbReference>
<feature type="transmembrane region" description="Helical" evidence="1">
    <location>
        <begin position="170"/>
        <end position="195"/>
    </location>
</feature>
<feature type="transmembrane region" description="Helical" evidence="1">
    <location>
        <begin position="220"/>
        <end position="243"/>
    </location>
</feature>
<dbReference type="Pfam" id="PF02405">
    <property type="entry name" value="MlaE"/>
    <property type="match status" value="1"/>
</dbReference>
<sequence length="287" mass="29966">MTEGVAAQENRLDSSTHEIIGWSTGYVDRHPITALRTVGGQCVLAVRAFQYFFIDLARARFPFGEFVEQATFMARTAAVPTLFIAVPLSVTLAIQFSLLAGQLGATSLAGAANGLAVLRQGAPLVAAVLMAAAVGSATGADLGSRKIREETDAMEVMGVSVIRRLVVPRLAASMLIATALTGFACFIGFLAGYAFTVMLQGGTPGSYTATFSSFATVDDLILTLLKAVVFGAIVAIISCYKGLDARGGPAGVANSVNAAVVQSVLVLLLVNVLMSQMYLILFPKTSF</sequence>
<feature type="transmembrane region" description="Helical" evidence="1">
    <location>
        <begin position="255"/>
        <end position="281"/>
    </location>
</feature>
<dbReference type="RefSeq" id="WP_069417532.1">
    <property type="nucleotide sequence ID" value="NZ_CBCRZH010000047.1"/>
</dbReference>
<dbReference type="OrthoDB" id="5243306at2"/>
<dbReference type="AlphaFoldDB" id="A0A1E3SMU5"/>
<gene>
    <name evidence="2" type="ORF">BST27_16120</name>
</gene>
<comment type="caution">
    <text evidence="2">The sequence shown here is derived from an EMBL/GenBank/DDBJ whole genome shotgun (WGS) entry which is preliminary data.</text>
</comment>
<dbReference type="Proteomes" id="UP000192739">
    <property type="component" value="Unassembled WGS sequence"/>
</dbReference>
<evidence type="ECO:0000313" key="3">
    <source>
        <dbReference type="Proteomes" id="UP000192739"/>
    </source>
</evidence>
<reference evidence="2 3" key="1">
    <citation type="submission" date="2017-02" db="EMBL/GenBank/DDBJ databases">
        <title>The new phylogeny of genus Mycobacterium.</title>
        <authorList>
            <person name="Tortoli E."/>
            <person name="Trovato A."/>
            <person name="Cirillo D.M."/>
        </authorList>
    </citation>
    <scope>NUCLEOTIDE SEQUENCE [LARGE SCALE GENOMIC DNA]</scope>
    <source>
        <strain evidence="2 3">DSM 44049</strain>
    </source>
</reference>
<evidence type="ECO:0000256" key="1">
    <source>
        <dbReference type="SAM" id="Phobius"/>
    </source>
</evidence>